<evidence type="ECO:0000256" key="7">
    <source>
        <dbReference type="ARBA" id="ARBA00022989"/>
    </source>
</evidence>
<comment type="subcellular location">
    <subcellularLocation>
        <location evidence="1">Membrane</location>
        <topology evidence="1">Multi-pass membrane protein</topology>
    </subcellularLocation>
</comment>
<dbReference type="Pfam" id="PF00005">
    <property type="entry name" value="ABC_tran"/>
    <property type="match status" value="1"/>
</dbReference>
<keyword evidence="7" id="KW-1133">Transmembrane helix</keyword>
<keyword evidence="11" id="KW-1185">Reference proteome</keyword>
<proteinExistence type="inferred from homology"/>
<evidence type="ECO:0000313" key="11">
    <source>
        <dbReference type="Proteomes" id="UP000054937"/>
    </source>
</evidence>
<evidence type="ECO:0000256" key="2">
    <source>
        <dbReference type="ARBA" id="ARBA00009726"/>
    </source>
</evidence>
<evidence type="ECO:0000256" key="1">
    <source>
        <dbReference type="ARBA" id="ARBA00004141"/>
    </source>
</evidence>
<reference evidence="10 11" key="1">
    <citation type="journal article" date="2015" name="Sci. Rep.">
        <title>Genome of the facultative scuticociliatosis pathogen Pseudocohnilembus persalinus provides insight into its virulence through horizontal gene transfer.</title>
        <authorList>
            <person name="Xiong J."/>
            <person name="Wang G."/>
            <person name="Cheng J."/>
            <person name="Tian M."/>
            <person name="Pan X."/>
            <person name="Warren A."/>
            <person name="Jiang C."/>
            <person name="Yuan D."/>
            <person name="Miao W."/>
        </authorList>
    </citation>
    <scope>NUCLEOTIDE SEQUENCE [LARGE SCALE GENOMIC DNA]</scope>
    <source>
        <strain evidence="10">36N120E</strain>
    </source>
</reference>
<evidence type="ECO:0000256" key="6">
    <source>
        <dbReference type="ARBA" id="ARBA00022840"/>
    </source>
</evidence>
<dbReference type="GO" id="GO:0005524">
    <property type="term" value="F:ATP binding"/>
    <property type="evidence" value="ECO:0007669"/>
    <property type="project" value="UniProtKB-KW"/>
</dbReference>
<keyword evidence="6" id="KW-0067">ATP-binding</keyword>
<name>A0A0V0R1T9_PSEPJ</name>
<dbReference type="GO" id="GO:0016887">
    <property type="term" value="F:ATP hydrolysis activity"/>
    <property type="evidence" value="ECO:0007669"/>
    <property type="project" value="InterPro"/>
</dbReference>
<dbReference type="FunCoup" id="A0A0V0R1T9">
    <property type="interactions" value="15"/>
</dbReference>
<keyword evidence="8" id="KW-0472">Membrane</keyword>
<evidence type="ECO:0000256" key="3">
    <source>
        <dbReference type="ARBA" id="ARBA00022448"/>
    </source>
</evidence>
<keyword evidence="3" id="KW-0813">Transport</keyword>
<feature type="domain" description="ABC transporter" evidence="9">
    <location>
        <begin position="41"/>
        <end position="281"/>
    </location>
</feature>
<accession>A0A0V0R1T9</accession>
<comment type="similarity">
    <text evidence="2">Belongs to the ABC transporter superfamily. ABCC family. Conjugate transporter (TC 3.A.1.208) subfamily.</text>
</comment>
<dbReference type="PANTHER" id="PTHR24223">
    <property type="entry name" value="ATP-BINDING CASSETTE SUB-FAMILY C"/>
    <property type="match status" value="1"/>
</dbReference>
<keyword evidence="10" id="KW-0378">Hydrolase</keyword>
<dbReference type="GO" id="GO:0016020">
    <property type="term" value="C:membrane"/>
    <property type="evidence" value="ECO:0007669"/>
    <property type="project" value="UniProtKB-SubCell"/>
</dbReference>
<evidence type="ECO:0000256" key="4">
    <source>
        <dbReference type="ARBA" id="ARBA00022692"/>
    </source>
</evidence>
<sequence>MSSAVRIFNYIKDLPQEKAYVKSKEENQENFIQNFAGKGDVLFKNISLKYRENTDPVIKNVTFLINSGEKVGCVGRTGAGKSSLIQALFRIHEIEDFDDSQKTGIFMGGKRIQDYGLKIVRNSMSIIPQTPFVFSGTIRNNLDPLNQYTDDQIIEVLKDIELFELVSNLPQGIQTDMTNVGSLFSTGQKQLICLGRCILKKSKILVLDEATANVDMKTDEFIQKKIKEKFSDCTVFTIAHRLNTIADYDKILVMEKGEVAEYDTPYNLLVQNVGDNKITKHQSIFAQMVKKTGHANSNQIFQIAYENYLKKQHDSVQ</sequence>
<dbReference type="OMA" id="HINAHIK"/>
<evidence type="ECO:0000313" key="10">
    <source>
        <dbReference type="EMBL" id="KRX08449.1"/>
    </source>
</evidence>
<comment type="caution">
    <text evidence="10">The sequence shown here is derived from an EMBL/GenBank/DDBJ whole genome shotgun (WGS) entry which is preliminary data.</text>
</comment>
<dbReference type="InParanoid" id="A0A0V0R1T9"/>
<dbReference type="InterPro" id="IPR027417">
    <property type="entry name" value="P-loop_NTPase"/>
</dbReference>
<dbReference type="PROSITE" id="PS50893">
    <property type="entry name" value="ABC_TRANSPORTER_2"/>
    <property type="match status" value="1"/>
</dbReference>
<dbReference type="GO" id="GO:0042626">
    <property type="term" value="F:ATPase-coupled transmembrane transporter activity"/>
    <property type="evidence" value="ECO:0007669"/>
    <property type="project" value="TreeGrafter"/>
</dbReference>
<evidence type="ECO:0000259" key="9">
    <source>
        <dbReference type="PROSITE" id="PS50893"/>
    </source>
</evidence>
<dbReference type="SMART" id="SM00382">
    <property type="entry name" value="AAA"/>
    <property type="match status" value="1"/>
</dbReference>
<dbReference type="Gene3D" id="3.40.50.300">
    <property type="entry name" value="P-loop containing nucleotide triphosphate hydrolases"/>
    <property type="match status" value="1"/>
</dbReference>
<gene>
    <name evidence="10" type="ORF">PPERSA_12930</name>
</gene>
<dbReference type="InterPro" id="IPR050173">
    <property type="entry name" value="ABC_transporter_C-like"/>
</dbReference>
<dbReference type="AlphaFoldDB" id="A0A0V0R1T9"/>
<dbReference type="FunFam" id="3.40.50.300:FF:000163">
    <property type="entry name" value="Multidrug resistance-associated protein member 4"/>
    <property type="match status" value="1"/>
</dbReference>
<evidence type="ECO:0000256" key="5">
    <source>
        <dbReference type="ARBA" id="ARBA00022741"/>
    </source>
</evidence>
<dbReference type="PANTHER" id="PTHR24223:SF456">
    <property type="entry name" value="MULTIDRUG RESISTANCE-ASSOCIATED PROTEIN LETHAL(2)03659"/>
    <property type="match status" value="1"/>
</dbReference>
<dbReference type="EMBL" id="LDAU01000063">
    <property type="protein sequence ID" value="KRX08449.1"/>
    <property type="molecule type" value="Genomic_DNA"/>
</dbReference>
<evidence type="ECO:0000256" key="8">
    <source>
        <dbReference type="ARBA" id="ARBA00023136"/>
    </source>
</evidence>
<organism evidence="10 11">
    <name type="scientific">Pseudocohnilembus persalinus</name>
    <name type="common">Ciliate</name>
    <dbReference type="NCBI Taxonomy" id="266149"/>
    <lineage>
        <taxon>Eukaryota</taxon>
        <taxon>Sar</taxon>
        <taxon>Alveolata</taxon>
        <taxon>Ciliophora</taxon>
        <taxon>Intramacronucleata</taxon>
        <taxon>Oligohymenophorea</taxon>
        <taxon>Scuticociliatia</taxon>
        <taxon>Philasterida</taxon>
        <taxon>Pseudocohnilembidae</taxon>
        <taxon>Pseudocohnilembus</taxon>
    </lineage>
</organism>
<dbReference type="InterPro" id="IPR003593">
    <property type="entry name" value="AAA+_ATPase"/>
</dbReference>
<dbReference type="OrthoDB" id="442846at2759"/>
<keyword evidence="4" id="KW-0812">Transmembrane</keyword>
<keyword evidence="5" id="KW-0547">Nucleotide-binding</keyword>
<dbReference type="SUPFAM" id="SSF52540">
    <property type="entry name" value="P-loop containing nucleoside triphosphate hydrolases"/>
    <property type="match status" value="1"/>
</dbReference>
<dbReference type="InterPro" id="IPR003439">
    <property type="entry name" value="ABC_transporter-like_ATP-bd"/>
</dbReference>
<dbReference type="CDD" id="cd03244">
    <property type="entry name" value="ABCC_MRP_domain2"/>
    <property type="match status" value="1"/>
</dbReference>
<protein>
    <submittedName>
        <fullName evidence="10">p-loop containing nucleoside triphosphate hydrolase</fullName>
    </submittedName>
</protein>
<dbReference type="Proteomes" id="UP000054937">
    <property type="component" value="Unassembled WGS sequence"/>
</dbReference>